<keyword evidence="2" id="KW-1185">Reference proteome</keyword>
<evidence type="ECO:0000313" key="2">
    <source>
        <dbReference type="Proteomes" id="UP000028999"/>
    </source>
</evidence>
<protein>
    <submittedName>
        <fullName evidence="1">BnaC08g49530D protein</fullName>
    </submittedName>
</protein>
<gene>
    <name evidence="1" type="primary">BnaC08g49530D</name>
    <name evidence="1" type="ORF">GSBRNA2T00025442001</name>
</gene>
<sequence length="25" mass="2826">MSRGGSDKTDESLKHLECYGFTHLN</sequence>
<name>A0A078J7A0_BRANA</name>
<dbReference type="Proteomes" id="UP000028999">
    <property type="component" value="Unassembled WGS sequence"/>
</dbReference>
<organism evidence="1 2">
    <name type="scientific">Brassica napus</name>
    <name type="common">Rape</name>
    <dbReference type="NCBI Taxonomy" id="3708"/>
    <lineage>
        <taxon>Eukaryota</taxon>
        <taxon>Viridiplantae</taxon>
        <taxon>Streptophyta</taxon>
        <taxon>Embryophyta</taxon>
        <taxon>Tracheophyta</taxon>
        <taxon>Spermatophyta</taxon>
        <taxon>Magnoliopsida</taxon>
        <taxon>eudicotyledons</taxon>
        <taxon>Gunneridae</taxon>
        <taxon>Pentapetalae</taxon>
        <taxon>rosids</taxon>
        <taxon>malvids</taxon>
        <taxon>Brassicales</taxon>
        <taxon>Brassicaceae</taxon>
        <taxon>Brassiceae</taxon>
        <taxon>Brassica</taxon>
    </lineage>
</organism>
<dbReference type="AlphaFoldDB" id="A0A078J7A0"/>
<proteinExistence type="predicted"/>
<evidence type="ECO:0000313" key="1">
    <source>
        <dbReference type="EMBL" id="CDY59001.1"/>
    </source>
</evidence>
<dbReference type="PaxDb" id="3708-A0A078J7A0"/>
<dbReference type="EMBL" id="LK033717">
    <property type="protein sequence ID" value="CDY59001.1"/>
    <property type="molecule type" value="Genomic_DNA"/>
</dbReference>
<reference evidence="1 2" key="1">
    <citation type="journal article" date="2014" name="Science">
        <title>Plant genetics. Early allopolyploid evolution in the post-Neolithic Brassica napus oilseed genome.</title>
        <authorList>
            <person name="Chalhoub B."/>
            <person name="Denoeud F."/>
            <person name="Liu S."/>
            <person name="Parkin I.A."/>
            <person name="Tang H."/>
            <person name="Wang X."/>
            <person name="Chiquet J."/>
            <person name="Belcram H."/>
            <person name="Tong C."/>
            <person name="Samans B."/>
            <person name="Correa M."/>
            <person name="Da Silva C."/>
            <person name="Just J."/>
            <person name="Falentin C."/>
            <person name="Koh C.S."/>
            <person name="Le Clainche I."/>
            <person name="Bernard M."/>
            <person name="Bento P."/>
            <person name="Noel B."/>
            <person name="Labadie K."/>
            <person name="Alberti A."/>
            <person name="Charles M."/>
            <person name="Arnaud D."/>
            <person name="Guo H."/>
            <person name="Daviaud C."/>
            <person name="Alamery S."/>
            <person name="Jabbari K."/>
            <person name="Zhao M."/>
            <person name="Edger P.P."/>
            <person name="Chelaifa H."/>
            <person name="Tack D."/>
            <person name="Lassalle G."/>
            <person name="Mestiri I."/>
            <person name="Schnel N."/>
            <person name="Le Paslier M.C."/>
            <person name="Fan G."/>
            <person name="Renault V."/>
            <person name="Bayer P.E."/>
            <person name="Golicz A.A."/>
            <person name="Manoli S."/>
            <person name="Lee T.H."/>
            <person name="Thi V.H."/>
            <person name="Chalabi S."/>
            <person name="Hu Q."/>
            <person name="Fan C."/>
            <person name="Tollenaere R."/>
            <person name="Lu Y."/>
            <person name="Battail C."/>
            <person name="Shen J."/>
            <person name="Sidebottom C.H."/>
            <person name="Wang X."/>
            <person name="Canaguier A."/>
            <person name="Chauveau A."/>
            <person name="Berard A."/>
            <person name="Deniot G."/>
            <person name="Guan M."/>
            <person name="Liu Z."/>
            <person name="Sun F."/>
            <person name="Lim Y.P."/>
            <person name="Lyons E."/>
            <person name="Town C.D."/>
            <person name="Bancroft I."/>
            <person name="Wang X."/>
            <person name="Meng J."/>
            <person name="Ma J."/>
            <person name="Pires J.C."/>
            <person name="King G.J."/>
            <person name="Brunel D."/>
            <person name="Delourme R."/>
            <person name="Renard M."/>
            <person name="Aury J.M."/>
            <person name="Adams K.L."/>
            <person name="Batley J."/>
            <person name="Snowdon R.J."/>
            <person name="Tost J."/>
            <person name="Edwards D."/>
            <person name="Zhou Y."/>
            <person name="Hua W."/>
            <person name="Sharpe A.G."/>
            <person name="Paterson A.H."/>
            <person name="Guan C."/>
            <person name="Wincker P."/>
        </authorList>
    </citation>
    <scope>NUCLEOTIDE SEQUENCE [LARGE SCALE GENOMIC DNA]</scope>
    <source>
        <strain evidence="2">cv. Darmor-bzh</strain>
    </source>
</reference>
<accession>A0A078J7A0</accession>
<dbReference type="Gramene" id="CDY59001">
    <property type="protein sequence ID" value="CDY59001"/>
    <property type="gene ID" value="GSBRNA2T00025442001"/>
</dbReference>